<gene>
    <name evidence="10" type="ORF">EV668_3314</name>
</gene>
<proteinExistence type="inferred from homology"/>
<dbReference type="InterPro" id="IPR020845">
    <property type="entry name" value="AMP-binding_CS"/>
</dbReference>
<dbReference type="PANTHER" id="PTHR43859">
    <property type="entry name" value="ACYL-ACTIVATING ENZYME"/>
    <property type="match status" value="1"/>
</dbReference>
<keyword evidence="11" id="KW-1185">Reference proteome</keyword>
<feature type="domain" description="AMP-binding enzyme C-terminal" evidence="9">
    <location>
        <begin position="461"/>
        <end position="536"/>
    </location>
</feature>
<comment type="catalytic activity">
    <reaction evidence="5">
        <text>3-(methylsulfanyl)propanoate + ATP + CoA = 3-(methylsulfanyl)propanoyl-CoA + AMP + diphosphate</text>
        <dbReference type="Rhea" id="RHEA:43052"/>
        <dbReference type="ChEBI" id="CHEBI:30616"/>
        <dbReference type="ChEBI" id="CHEBI:33019"/>
        <dbReference type="ChEBI" id="CHEBI:49016"/>
        <dbReference type="ChEBI" id="CHEBI:57287"/>
        <dbReference type="ChEBI" id="CHEBI:82815"/>
        <dbReference type="ChEBI" id="CHEBI:456215"/>
        <dbReference type="EC" id="6.2.1.44"/>
    </reaction>
    <physiologicalReaction direction="left-to-right" evidence="5">
        <dbReference type="Rhea" id="RHEA:43053"/>
    </physiologicalReaction>
</comment>
<dbReference type="GO" id="GO:0016874">
    <property type="term" value="F:ligase activity"/>
    <property type="evidence" value="ECO:0007669"/>
    <property type="project" value="UniProtKB-KW"/>
</dbReference>
<organism evidence="10 11">
    <name type="scientific">Enterovirga rhinocerotis</name>
    <dbReference type="NCBI Taxonomy" id="1339210"/>
    <lineage>
        <taxon>Bacteria</taxon>
        <taxon>Pseudomonadati</taxon>
        <taxon>Pseudomonadota</taxon>
        <taxon>Alphaproteobacteria</taxon>
        <taxon>Hyphomicrobiales</taxon>
        <taxon>Methylobacteriaceae</taxon>
        <taxon>Enterovirga</taxon>
    </lineage>
</organism>
<dbReference type="Pfam" id="PF13193">
    <property type="entry name" value="AMP-binding_C"/>
    <property type="match status" value="1"/>
</dbReference>
<keyword evidence="4" id="KW-0443">Lipid metabolism</keyword>
<evidence type="ECO:0000259" key="8">
    <source>
        <dbReference type="Pfam" id="PF00501"/>
    </source>
</evidence>
<dbReference type="CDD" id="cd12118">
    <property type="entry name" value="ttLC_FACS_AEE21_like"/>
    <property type="match status" value="1"/>
</dbReference>
<dbReference type="Gene3D" id="3.40.50.12780">
    <property type="entry name" value="N-terminal domain of ligase-like"/>
    <property type="match status" value="1"/>
</dbReference>
<evidence type="ECO:0000256" key="2">
    <source>
        <dbReference type="ARBA" id="ARBA00022598"/>
    </source>
</evidence>
<protein>
    <recommendedName>
        <fullName evidence="7">3-methylmercaptopropionyl-CoA ligase</fullName>
        <ecNumber evidence="6">6.2.1.44</ecNumber>
    </recommendedName>
</protein>
<dbReference type="InterPro" id="IPR045851">
    <property type="entry name" value="AMP-bd_C_sf"/>
</dbReference>
<evidence type="ECO:0000256" key="5">
    <source>
        <dbReference type="ARBA" id="ARBA00051915"/>
    </source>
</evidence>
<dbReference type="EC" id="6.2.1.44" evidence="6"/>
<dbReference type="Pfam" id="PF00501">
    <property type="entry name" value="AMP-binding"/>
    <property type="match status" value="1"/>
</dbReference>
<feature type="domain" description="AMP-dependent synthetase/ligase" evidence="8">
    <location>
        <begin position="36"/>
        <end position="411"/>
    </location>
</feature>
<evidence type="ECO:0000256" key="7">
    <source>
        <dbReference type="ARBA" id="ARBA00067668"/>
    </source>
</evidence>
<evidence type="ECO:0000313" key="11">
    <source>
        <dbReference type="Proteomes" id="UP000295122"/>
    </source>
</evidence>
<dbReference type="Gene3D" id="3.30.300.30">
    <property type="match status" value="1"/>
</dbReference>
<dbReference type="GO" id="GO:0006631">
    <property type="term" value="P:fatty acid metabolic process"/>
    <property type="evidence" value="ECO:0007669"/>
    <property type="project" value="UniProtKB-KW"/>
</dbReference>
<comment type="similarity">
    <text evidence="1">Belongs to the ATP-dependent AMP-binding enzyme family.</text>
</comment>
<dbReference type="AlphaFoldDB" id="A0A4R7BY44"/>
<dbReference type="InterPro" id="IPR025110">
    <property type="entry name" value="AMP-bd_C"/>
</dbReference>
<dbReference type="NCBIfam" id="NF006020">
    <property type="entry name" value="PRK08162.1"/>
    <property type="match status" value="1"/>
</dbReference>
<accession>A0A4R7BY44</accession>
<reference evidence="10 11" key="1">
    <citation type="submission" date="2019-03" db="EMBL/GenBank/DDBJ databases">
        <title>Genomic Encyclopedia of Type Strains, Phase IV (KMG-IV): sequencing the most valuable type-strain genomes for metagenomic binning, comparative biology and taxonomic classification.</title>
        <authorList>
            <person name="Goeker M."/>
        </authorList>
    </citation>
    <scope>NUCLEOTIDE SEQUENCE [LARGE SCALE GENOMIC DNA]</scope>
    <source>
        <strain evidence="10 11">DSM 25903</strain>
    </source>
</reference>
<dbReference type="SUPFAM" id="SSF56801">
    <property type="entry name" value="Acetyl-CoA synthetase-like"/>
    <property type="match status" value="1"/>
</dbReference>
<dbReference type="PROSITE" id="PS00455">
    <property type="entry name" value="AMP_BINDING"/>
    <property type="match status" value="1"/>
</dbReference>
<dbReference type="InterPro" id="IPR042099">
    <property type="entry name" value="ANL_N_sf"/>
</dbReference>
<dbReference type="InterPro" id="IPR000873">
    <property type="entry name" value="AMP-dep_synth/lig_dom"/>
</dbReference>
<comment type="caution">
    <text evidence="10">The sequence shown here is derived from an EMBL/GenBank/DDBJ whole genome shotgun (WGS) entry which is preliminary data.</text>
</comment>
<dbReference type="FunFam" id="3.30.300.30:FF:000008">
    <property type="entry name" value="2,3-dihydroxybenzoate-AMP ligase"/>
    <property type="match status" value="1"/>
</dbReference>
<dbReference type="PANTHER" id="PTHR43859:SF4">
    <property type="entry name" value="BUTANOATE--COA LIGASE AAE1-RELATED"/>
    <property type="match status" value="1"/>
</dbReference>
<name>A0A4R7BY44_9HYPH</name>
<dbReference type="RefSeq" id="WP_133771875.1">
    <property type="nucleotide sequence ID" value="NZ_SNZR01000013.1"/>
</dbReference>
<dbReference type="EMBL" id="SNZR01000013">
    <property type="protein sequence ID" value="TDR90463.1"/>
    <property type="molecule type" value="Genomic_DNA"/>
</dbReference>
<evidence type="ECO:0000259" key="9">
    <source>
        <dbReference type="Pfam" id="PF13193"/>
    </source>
</evidence>
<keyword evidence="2" id="KW-0436">Ligase</keyword>
<evidence type="ECO:0000256" key="4">
    <source>
        <dbReference type="ARBA" id="ARBA00023098"/>
    </source>
</evidence>
<sequence>MTSFSQTSDGAASAVSASFLDPRAANHVALTPLDFLRRSAEVYPDKIAVVLGDRRLTYRDFHRRAASLAGALRSLGVVPGETVAVLAPNVPVMLEAHFGVPAAGAVLNALNTRLDAPSMAFMLDHGEARVLIVHHSLLPVALDALAATRRPPILVVEGADEAPPAGALAYEDLLRSSPGPVWSPPPEEWTSIALNYTSGTTGDPKGVLYHHRGAYLNALGNVITFNLQPDSVYLWTLPMFHCNGWTYPWAVTSVGARHICLPAIDPAEIFRLIDEEKVTHLCAAPVVLTMLIHAPREVQRRFTHGRVRVATGGAAPPSAVIAGMEELGFDLVHLYGMTECYGPSTACAPQEGWSDLPLDERSVLTARQGVRNLTVSDQSVIDPDTDREVPADGATLGELVLRGNTVMKGYLKNEAATEATLRGGWLRTGDLAVLHPDRYVEIKDRSKDIIISGGENISSLEVEEVLFRHPAVMEAAVVARPDEKWGETPCAFVTLKPGVEPPSGEEIIAFCRAGLAHFKAPKTVIFGALPKTSTGKIMKTELRARAAELAS</sequence>
<evidence type="ECO:0000256" key="6">
    <source>
        <dbReference type="ARBA" id="ARBA00066616"/>
    </source>
</evidence>
<evidence type="ECO:0000313" key="10">
    <source>
        <dbReference type="EMBL" id="TDR90463.1"/>
    </source>
</evidence>
<dbReference type="Proteomes" id="UP000295122">
    <property type="component" value="Unassembled WGS sequence"/>
</dbReference>
<evidence type="ECO:0000256" key="3">
    <source>
        <dbReference type="ARBA" id="ARBA00022832"/>
    </source>
</evidence>
<evidence type="ECO:0000256" key="1">
    <source>
        <dbReference type="ARBA" id="ARBA00006432"/>
    </source>
</evidence>
<keyword evidence="3" id="KW-0276">Fatty acid metabolism</keyword>
<dbReference type="OrthoDB" id="9803968at2"/>